<dbReference type="RefSeq" id="XP_065328245.1">
    <property type="nucleotide sequence ID" value="XM_065472173.1"/>
</dbReference>
<sequence>MTMIFCVCRNNKLIYSTGFVDQFLINIVHAMIEVGDIFLEDELESINIRPDYTVYIKREGELVYFSRDKNILEYNMSNENDLTHINK</sequence>
<dbReference type="GeneID" id="90539906"/>
<reference evidence="1" key="1">
    <citation type="journal article" date="2024" name="BMC Genomics">
        <title>Functional annotation of a divergent genome using sequence and structure-based similarity.</title>
        <authorList>
            <person name="Svedberg D."/>
            <person name="Winiger R.R."/>
            <person name="Berg A."/>
            <person name="Sharma H."/>
            <person name="Tellgren-Roth C."/>
            <person name="Debrunner-Vossbrinck B.A."/>
            <person name="Vossbrinck C.R."/>
            <person name="Barandun J."/>
        </authorList>
    </citation>
    <scope>NUCLEOTIDE SEQUENCE</scope>
    <source>
        <strain evidence="1">Illinois isolate</strain>
    </source>
</reference>
<proteinExistence type="predicted"/>
<keyword evidence="2" id="KW-1185">Reference proteome</keyword>
<gene>
    <name evidence="1" type="ORF">VNE69_01041</name>
</gene>
<name>A0AAX4J7V5_9MICR</name>
<evidence type="ECO:0000313" key="2">
    <source>
        <dbReference type="Proteomes" id="UP001334084"/>
    </source>
</evidence>
<evidence type="ECO:0000313" key="1">
    <source>
        <dbReference type="EMBL" id="WUR02100.1"/>
    </source>
</evidence>
<organism evidence="1 2">
    <name type="scientific">Vairimorpha necatrix</name>
    <dbReference type="NCBI Taxonomy" id="6039"/>
    <lineage>
        <taxon>Eukaryota</taxon>
        <taxon>Fungi</taxon>
        <taxon>Fungi incertae sedis</taxon>
        <taxon>Microsporidia</taxon>
        <taxon>Nosematidae</taxon>
        <taxon>Vairimorpha</taxon>
    </lineage>
</organism>
<dbReference type="EMBL" id="CP142726">
    <property type="protein sequence ID" value="WUR02100.1"/>
    <property type="molecule type" value="Genomic_DNA"/>
</dbReference>
<dbReference type="Proteomes" id="UP001334084">
    <property type="component" value="Chromosome 1"/>
</dbReference>
<accession>A0AAX4J7V5</accession>
<dbReference type="KEGG" id="vnx:VNE69_01041"/>
<dbReference type="AlphaFoldDB" id="A0AAX4J7V5"/>
<protein>
    <submittedName>
        <fullName evidence="1">Uncharacterized protein</fullName>
    </submittedName>
</protein>